<gene>
    <name evidence="3" type="ORF">BDY21DRAFT_388794</name>
</gene>
<evidence type="ECO:0000313" key="4">
    <source>
        <dbReference type="Proteomes" id="UP000799766"/>
    </source>
</evidence>
<feature type="transmembrane region" description="Helical" evidence="2">
    <location>
        <begin position="166"/>
        <end position="186"/>
    </location>
</feature>
<evidence type="ECO:0000256" key="2">
    <source>
        <dbReference type="SAM" id="Phobius"/>
    </source>
</evidence>
<keyword evidence="2" id="KW-1133">Transmembrane helix</keyword>
<accession>A0A6A6PCT0</accession>
<keyword evidence="2" id="KW-0472">Membrane</keyword>
<proteinExistence type="predicted"/>
<protein>
    <submittedName>
        <fullName evidence="3">Uncharacterized protein</fullName>
    </submittedName>
</protein>
<reference evidence="3" key="1">
    <citation type="journal article" date="2020" name="Stud. Mycol.">
        <title>101 Dothideomycetes genomes: a test case for predicting lifestyles and emergence of pathogens.</title>
        <authorList>
            <person name="Haridas S."/>
            <person name="Albert R."/>
            <person name="Binder M."/>
            <person name="Bloem J."/>
            <person name="Labutti K."/>
            <person name="Salamov A."/>
            <person name="Andreopoulos B."/>
            <person name="Baker S."/>
            <person name="Barry K."/>
            <person name="Bills G."/>
            <person name="Bluhm B."/>
            <person name="Cannon C."/>
            <person name="Castanera R."/>
            <person name="Culley D."/>
            <person name="Daum C."/>
            <person name="Ezra D."/>
            <person name="Gonzalez J."/>
            <person name="Henrissat B."/>
            <person name="Kuo A."/>
            <person name="Liang C."/>
            <person name="Lipzen A."/>
            <person name="Lutzoni F."/>
            <person name="Magnuson J."/>
            <person name="Mondo S."/>
            <person name="Nolan M."/>
            <person name="Ohm R."/>
            <person name="Pangilinan J."/>
            <person name="Park H.-J."/>
            <person name="Ramirez L."/>
            <person name="Alfaro M."/>
            <person name="Sun H."/>
            <person name="Tritt A."/>
            <person name="Yoshinaga Y."/>
            <person name="Zwiers L.-H."/>
            <person name="Turgeon B."/>
            <person name="Goodwin S."/>
            <person name="Spatafora J."/>
            <person name="Crous P."/>
            <person name="Grigoriev I."/>
        </authorList>
    </citation>
    <scope>NUCLEOTIDE SEQUENCE</scope>
    <source>
        <strain evidence="3">ATCC 16933</strain>
    </source>
</reference>
<feature type="transmembrane region" description="Helical" evidence="2">
    <location>
        <begin position="363"/>
        <end position="383"/>
    </location>
</feature>
<keyword evidence="4" id="KW-1185">Reference proteome</keyword>
<feature type="transmembrane region" description="Helical" evidence="2">
    <location>
        <begin position="313"/>
        <end position="335"/>
    </location>
</feature>
<feature type="compositionally biased region" description="Low complexity" evidence="1">
    <location>
        <begin position="488"/>
        <end position="504"/>
    </location>
</feature>
<feature type="region of interest" description="Disordered" evidence="1">
    <location>
        <begin position="398"/>
        <end position="536"/>
    </location>
</feature>
<feature type="transmembrane region" description="Helical" evidence="2">
    <location>
        <begin position="249"/>
        <end position="272"/>
    </location>
</feature>
<dbReference type="AlphaFoldDB" id="A0A6A6PCT0"/>
<dbReference type="OrthoDB" id="3944395at2759"/>
<evidence type="ECO:0000256" key="1">
    <source>
        <dbReference type="SAM" id="MobiDB-lite"/>
    </source>
</evidence>
<keyword evidence="2" id="KW-0812">Transmembrane</keyword>
<dbReference type="InterPro" id="IPR053018">
    <property type="entry name" value="Elsinochrome_Biosynth-Asso"/>
</dbReference>
<name>A0A6A6PCT0_9PEZI</name>
<sequence length="536" mass="59270">MGAYVSKPTCEAKYNITLECAWNRSENGEWVASNLIQYGEFQPDPDIAGTGNVRVFFAVTAFTLLTPYMKMTGLPSLPHFNNQTLHDVGSKLLKCDAVADMLENLILSCSDQQVFTGGAYALTLRYFKGCSVSAYHYNIVANMMMLTCATHLMSMAMVSRYWQYPFLALLRVLLVTGLVLVTGLLLSNQNAMNEPRFPTEVPPRNESVSLLVEPAACFQSENSPLDRTIGQTEAETFITSKPDNKIPGWNFFLIILIFYAAALIAEAIRFFWRRRISHPEKYANKEFHRLFCFQVPRITSRHPNACRWASRAFWVYQVAGVGIGMAAIIVSWQYISDLRGWINHSGYISALEENNPENDATSFGQLVPIFLTALTLFTFVQTINEKWIEIMDHNNKTKMQNGSPAATNGDSSQQQSDDPDKKNGLLISETSVPPTPAPTGHSSFPPPGYSGLGSNPATPPGADPITPAQSRPAQSPRPHHSPHHSTDSQHSTHSQQSTSAQAPTGQHPLQQPRPSPYQPGGATSPRGASRMVEGRF</sequence>
<dbReference type="PANTHER" id="PTHR37577">
    <property type="entry name" value="INTEGRAL MEMBRANE PROTEIN"/>
    <property type="match status" value="1"/>
</dbReference>
<dbReference type="EMBL" id="MU001670">
    <property type="protein sequence ID" value="KAF2461781.1"/>
    <property type="molecule type" value="Genomic_DNA"/>
</dbReference>
<dbReference type="PANTHER" id="PTHR37577:SF1">
    <property type="entry name" value="INTEGRAL MEMBRANE PROTEIN"/>
    <property type="match status" value="1"/>
</dbReference>
<dbReference type="Proteomes" id="UP000799766">
    <property type="component" value="Unassembled WGS sequence"/>
</dbReference>
<evidence type="ECO:0000313" key="3">
    <source>
        <dbReference type="EMBL" id="KAF2461781.1"/>
    </source>
</evidence>
<organism evidence="3 4">
    <name type="scientific">Lineolata rhizophorae</name>
    <dbReference type="NCBI Taxonomy" id="578093"/>
    <lineage>
        <taxon>Eukaryota</taxon>
        <taxon>Fungi</taxon>
        <taxon>Dikarya</taxon>
        <taxon>Ascomycota</taxon>
        <taxon>Pezizomycotina</taxon>
        <taxon>Dothideomycetes</taxon>
        <taxon>Dothideomycetes incertae sedis</taxon>
        <taxon>Lineolatales</taxon>
        <taxon>Lineolataceae</taxon>
        <taxon>Lineolata</taxon>
    </lineage>
</organism>
<feature type="compositionally biased region" description="Polar residues" evidence="1">
    <location>
        <begin position="398"/>
        <end position="409"/>
    </location>
</feature>